<dbReference type="PROSITE" id="PS01117">
    <property type="entry name" value="HTH_MARR_1"/>
    <property type="match status" value="1"/>
</dbReference>
<dbReference type="PANTHER" id="PTHR39515">
    <property type="entry name" value="CONSERVED PROTEIN"/>
    <property type="match status" value="1"/>
</dbReference>
<organism evidence="5 6">
    <name type="scientific">Modestobacter caceresii</name>
    <dbReference type="NCBI Taxonomy" id="1522368"/>
    <lineage>
        <taxon>Bacteria</taxon>
        <taxon>Bacillati</taxon>
        <taxon>Actinomycetota</taxon>
        <taxon>Actinomycetes</taxon>
        <taxon>Geodermatophilales</taxon>
        <taxon>Geodermatophilaceae</taxon>
        <taxon>Modestobacter</taxon>
    </lineage>
</organism>
<comment type="caution">
    <text evidence="5">The sequence shown here is derived from an EMBL/GenBank/DDBJ whole genome shotgun (WGS) entry which is preliminary data.</text>
</comment>
<dbReference type="RefSeq" id="WP_036334681.1">
    <property type="nucleotide sequence ID" value="NZ_JPMX01000023.1"/>
</dbReference>
<reference evidence="5 6" key="1">
    <citation type="submission" date="2014-07" db="EMBL/GenBank/DDBJ databases">
        <title>Biosystematic studies on Modestobacter strains isolated from extreme hyper-arid desert soil and from historic building.</title>
        <authorList>
            <person name="Bukarasam K."/>
            <person name="Bull A."/>
            <person name="Girard G."/>
            <person name="van Wezel G."/>
            <person name="Goodfellow M."/>
        </authorList>
    </citation>
    <scope>NUCLEOTIDE SEQUENCE [LARGE SCALE GENOMIC DNA]</scope>
    <source>
        <strain evidence="5 6">KNN45-2b</strain>
    </source>
</reference>
<evidence type="ECO:0000256" key="3">
    <source>
        <dbReference type="ARBA" id="ARBA00023163"/>
    </source>
</evidence>
<gene>
    <name evidence="5" type="ORF">IN07_07275</name>
</gene>
<keyword evidence="2" id="KW-0238">DNA-binding</keyword>
<dbReference type="InterPro" id="IPR052526">
    <property type="entry name" value="HTH-type_Bedaq_tolerance"/>
</dbReference>
<evidence type="ECO:0000256" key="2">
    <source>
        <dbReference type="ARBA" id="ARBA00023125"/>
    </source>
</evidence>
<dbReference type="AlphaFoldDB" id="A0A098YAC1"/>
<dbReference type="GO" id="GO:0003677">
    <property type="term" value="F:DNA binding"/>
    <property type="evidence" value="ECO:0007669"/>
    <property type="project" value="UniProtKB-KW"/>
</dbReference>
<dbReference type="STRING" id="1522368.IN07_07275"/>
<dbReference type="EMBL" id="JPMX01000023">
    <property type="protein sequence ID" value="KGH47407.1"/>
    <property type="molecule type" value="Genomic_DNA"/>
</dbReference>
<dbReference type="InterPro" id="IPR023187">
    <property type="entry name" value="Tscrpt_reg_MarR-type_CS"/>
</dbReference>
<keyword evidence="6" id="KW-1185">Reference proteome</keyword>
<dbReference type="Pfam" id="PF01047">
    <property type="entry name" value="MarR"/>
    <property type="match status" value="1"/>
</dbReference>
<sequence length="144" mass="15936">MARTTLDTAALAHDLRLAVMRFSRRLRNQRVDTSVTLTHLAALSTLKRHGPMSPGELAAHERVQPPSMTRVVVALESRGLVTRTPHPTDGRQVVIDLTAEAEELLTEEIRAREAWLAGRLQELSAEDRTVLREAAVIMEKLASG</sequence>
<dbReference type="PANTHER" id="PTHR39515:SF2">
    <property type="entry name" value="HTH-TYPE TRANSCRIPTIONAL REGULATOR RV0880"/>
    <property type="match status" value="1"/>
</dbReference>
<dbReference type="GO" id="GO:0003700">
    <property type="term" value="F:DNA-binding transcription factor activity"/>
    <property type="evidence" value="ECO:0007669"/>
    <property type="project" value="InterPro"/>
</dbReference>
<accession>A0A098YAC1</accession>
<keyword evidence="3" id="KW-0804">Transcription</keyword>
<feature type="domain" description="HTH marR-type" evidence="4">
    <location>
        <begin position="8"/>
        <end position="140"/>
    </location>
</feature>
<proteinExistence type="predicted"/>
<evidence type="ECO:0000259" key="4">
    <source>
        <dbReference type="PROSITE" id="PS50995"/>
    </source>
</evidence>
<dbReference type="OrthoDB" id="9804055at2"/>
<dbReference type="PROSITE" id="PS50995">
    <property type="entry name" value="HTH_MARR_2"/>
    <property type="match status" value="1"/>
</dbReference>
<protein>
    <submittedName>
        <fullName evidence="5">MarR family transcriptional regulator</fullName>
    </submittedName>
</protein>
<dbReference type="InterPro" id="IPR000835">
    <property type="entry name" value="HTH_MarR-typ"/>
</dbReference>
<dbReference type="Proteomes" id="UP000029713">
    <property type="component" value="Unassembled WGS sequence"/>
</dbReference>
<evidence type="ECO:0000313" key="5">
    <source>
        <dbReference type="EMBL" id="KGH47407.1"/>
    </source>
</evidence>
<dbReference type="SMART" id="SM00347">
    <property type="entry name" value="HTH_MARR"/>
    <property type="match status" value="1"/>
</dbReference>
<dbReference type="Gene3D" id="1.10.10.10">
    <property type="entry name" value="Winged helix-like DNA-binding domain superfamily/Winged helix DNA-binding domain"/>
    <property type="match status" value="1"/>
</dbReference>
<evidence type="ECO:0000256" key="1">
    <source>
        <dbReference type="ARBA" id="ARBA00023015"/>
    </source>
</evidence>
<dbReference type="InterPro" id="IPR036390">
    <property type="entry name" value="WH_DNA-bd_sf"/>
</dbReference>
<dbReference type="PRINTS" id="PR00598">
    <property type="entry name" value="HTHMARR"/>
</dbReference>
<evidence type="ECO:0000313" key="6">
    <source>
        <dbReference type="Proteomes" id="UP000029713"/>
    </source>
</evidence>
<dbReference type="InterPro" id="IPR036388">
    <property type="entry name" value="WH-like_DNA-bd_sf"/>
</dbReference>
<dbReference type="SUPFAM" id="SSF46785">
    <property type="entry name" value="Winged helix' DNA-binding domain"/>
    <property type="match status" value="1"/>
</dbReference>
<name>A0A098YAC1_9ACTN</name>
<keyword evidence="1" id="KW-0805">Transcription regulation</keyword>